<feature type="non-terminal residue" evidence="1">
    <location>
        <position position="141"/>
    </location>
</feature>
<proteinExistence type="predicted"/>
<gene>
    <name evidence="1" type="ORF">BaRGS_00007376</name>
</gene>
<name>A0ABD0LP57_9CAEN</name>
<organism evidence="1 2">
    <name type="scientific">Batillaria attramentaria</name>
    <dbReference type="NCBI Taxonomy" id="370345"/>
    <lineage>
        <taxon>Eukaryota</taxon>
        <taxon>Metazoa</taxon>
        <taxon>Spiralia</taxon>
        <taxon>Lophotrochozoa</taxon>
        <taxon>Mollusca</taxon>
        <taxon>Gastropoda</taxon>
        <taxon>Caenogastropoda</taxon>
        <taxon>Sorbeoconcha</taxon>
        <taxon>Cerithioidea</taxon>
        <taxon>Batillariidae</taxon>
        <taxon>Batillaria</taxon>
    </lineage>
</organism>
<comment type="caution">
    <text evidence="1">The sequence shown here is derived from an EMBL/GenBank/DDBJ whole genome shotgun (WGS) entry which is preliminary data.</text>
</comment>
<dbReference type="EMBL" id="JACVVK020000032">
    <property type="protein sequence ID" value="KAK7501251.1"/>
    <property type="molecule type" value="Genomic_DNA"/>
</dbReference>
<keyword evidence="2" id="KW-1185">Reference proteome</keyword>
<evidence type="ECO:0000313" key="1">
    <source>
        <dbReference type="EMBL" id="KAK7501251.1"/>
    </source>
</evidence>
<accession>A0ABD0LP57</accession>
<evidence type="ECO:0000313" key="2">
    <source>
        <dbReference type="Proteomes" id="UP001519460"/>
    </source>
</evidence>
<protein>
    <submittedName>
        <fullName evidence="1">Uncharacterized protein</fullName>
    </submittedName>
</protein>
<sequence length="141" mass="16344">MTDASDDNPQTKRLDVHTDATGLCQCWFSPTWLCGQLFIQVIRPFRSLFSKVSLINHASGQVQDSPHGTWLETQAASWWNVRDIEIRAYTDITYVRSGDTPSQQHTFYLFQSKTYRRLVEESPYCLRCLQDSEEEPPRAQP</sequence>
<dbReference type="Proteomes" id="UP001519460">
    <property type="component" value="Unassembled WGS sequence"/>
</dbReference>
<reference evidence="1 2" key="1">
    <citation type="journal article" date="2023" name="Sci. Data">
        <title>Genome assembly of the Korean intertidal mud-creeper Batillaria attramentaria.</title>
        <authorList>
            <person name="Patra A.K."/>
            <person name="Ho P.T."/>
            <person name="Jun S."/>
            <person name="Lee S.J."/>
            <person name="Kim Y."/>
            <person name="Won Y.J."/>
        </authorList>
    </citation>
    <scope>NUCLEOTIDE SEQUENCE [LARGE SCALE GENOMIC DNA]</scope>
    <source>
        <strain evidence="1">Wonlab-2016</strain>
    </source>
</reference>
<dbReference type="AlphaFoldDB" id="A0ABD0LP57"/>